<organism evidence="1 2">
    <name type="scientific">Ovis ammon polii x Ovis aries</name>
    <dbReference type="NCBI Taxonomy" id="2918886"/>
    <lineage>
        <taxon>Eukaryota</taxon>
        <taxon>Metazoa</taxon>
        <taxon>Chordata</taxon>
        <taxon>Craniata</taxon>
        <taxon>Vertebrata</taxon>
        <taxon>Euteleostomi</taxon>
        <taxon>Mammalia</taxon>
        <taxon>Eutheria</taxon>
        <taxon>Laurasiatheria</taxon>
        <taxon>Artiodactyla</taxon>
        <taxon>Ruminantia</taxon>
        <taxon>Pecora</taxon>
        <taxon>Bovidae</taxon>
        <taxon>Caprinae</taxon>
        <taxon>Ovis</taxon>
    </lineage>
</organism>
<proteinExistence type="predicted"/>
<evidence type="ECO:0000313" key="2">
    <source>
        <dbReference type="Proteomes" id="UP001057279"/>
    </source>
</evidence>
<comment type="caution">
    <text evidence="1">The sequence shown here is derived from an EMBL/GenBank/DDBJ whole genome shotgun (WGS) entry which is preliminary data.</text>
</comment>
<dbReference type="Proteomes" id="UP001057279">
    <property type="component" value="Linkage Group LG23"/>
</dbReference>
<accession>A0ACB9U593</accession>
<evidence type="ECO:0000313" key="1">
    <source>
        <dbReference type="EMBL" id="KAI4559250.1"/>
    </source>
</evidence>
<name>A0ACB9U593_9CETA</name>
<gene>
    <name evidence="1" type="ORF">MJG53_017776</name>
</gene>
<protein>
    <submittedName>
        <fullName evidence="1">Uncharacterized protein</fullName>
    </submittedName>
</protein>
<keyword evidence="2" id="KW-1185">Reference proteome</keyword>
<reference evidence="1" key="1">
    <citation type="submission" date="2022-03" db="EMBL/GenBank/DDBJ databases">
        <title>Genomic analyses of argali, domestic sheep and their hybrids provide insights into chromosomal evolution, heterosis and genetic basis of agronomic traits.</title>
        <authorList>
            <person name="Li M."/>
        </authorList>
    </citation>
    <scope>NUCLEOTIDE SEQUENCE</scope>
    <source>
        <strain evidence="1">F1 hybrid</strain>
    </source>
</reference>
<dbReference type="EMBL" id="CM043048">
    <property type="protein sequence ID" value="KAI4559250.1"/>
    <property type="molecule type" value="Genomic_DNA"/>
</dbReference>
<sequence length="3519" mass="391266">MYAACYMMVSLIFFLGFLLEGRVACRASSPAQYKASTVTQGSHNKAGIMLSIIRYFFHYGWQHWWVILTITWLLAAVPKWGSEAIEKKALLFPAEAWGNPGTLTVILSAMNKIEGDGISGMCFVGLYDVDALRVRVEIPFEKENQYKLVEFMIRIGVFSTLYLIPLMVVLGCYFLSKLTSASGKQRGYKNSAENITFHVHISMAVGPVSLGVLALVRSVDPRVYPEKNIQLIREHLRRREEEISVLKAEINNTRLLLDHLEFLVSRYQPSFQLTAGKWQAQSPASMTSEVEVLRALRLLFEHHKALDEEVQTAKEQDWEHAQQASVLGDGAQVFQSDEGESDGEGDRVTLFSLATQLSPSGQAGAKTQSVRLLDAMNEEISLVEEEKENTEQRAEDTESREGRGRLGSLHRCKSVSSLNLLAGSSAACSCPPLPKPRRRRHCPAQQGDRLGIMTVGDTGSSRSEDLGVLYGNRSERMTLKLRLPALREEVGDDETAIKPKASTPATPRSLRLDRLHTGSLRTAKQEDIRDTHNSTGSEDSPENNPSNSTSRQDSLQKSQKKKGIKSSICRWFNRKEKGRPEHPGKEMLAPALGRWTYQLLASVTGSGDTLGVFCHLKPHVTGPAIVLLKEKNIQLIREHLRRREEEISVLKAEINNTRLLLDHLEFLVSRYQPSFQLTAGKRQAQSPASMTSEVEVLRALRLLFEHHKALDEKVQTAKEQDWERAQQASVLGDMAEVFQSDEGVSDGEGDRVTLFSSATQLSPSGQADAKTQSVRLQEQLDTINEEISLVEEDKENTEQRAEDTESREGRGRLGSLHRCKSVSSLNLLAGSSAACSCPPLPKPRRRRHCPAQQGDRLGIMTVGDTGSSRSEDLGVLYGNRSERMTLKLRLPALREEVGDETAIKPKTSTPATPRSLRLDHLHTGPLCTANQEDIRDSHNWTGSEDSPENNPSNSTSRQDSLQKSQKKKGIKSSICRWFHRKEKGQPEHPSKEALAPVCKGPTTLLLEHLECLVSQYTLSLWMTVDRRQAQSPAGMTSEVEVLRGLKLLFEHHKVLDEKVQTLQEQDWERAQQASMLADVAQVFESDEGVSDSEGDRVTLFSPATQLSPSGQADAKALTVMLQEQMDAINEEIRFRYPERPIIMYAACYMMVSLIFFLGFLLEDRVACRASSPAQYKASTVTQGSQNKAGIMLSMILYFFHYGWQRWWVILTITWFLAAVPKWGSEAIEKKALLFPAEAWGNPGTLTVILSAMNKIEGDGISGVCFVGLYDVDALRFFVLAPLCLCVVVGVSLLLAGIISLNRVRVEIPFEKENQYKLVEFMIWIGVFSTLYLIPLMVVLGCYFLSKLTAASGKQRGYKNSAENITFHVHSALGRLTYKLFESVTGSGDTLGAFCHLKPHVTGPVIVLIKEKNIQLIREHLRRREEEISVLKAEINNTRLLLDHLEFLVSRYQPSFQLTADKQQAQSPASMTSEVEVLRALRLLFEHHKALDEKVQTAKEQDWERVQQASVLGDMAQVFQSDEGVSDSEGDRVTLFSPATQLSPSRQADAKTQSVRLQEQLDAINEEISLVEEDKENTEQRAEDTESREGRGRLGSLHRCKSGDTGSSRSEDLGVLYGNHSERMTLKLRLPALREEIGDDETAIKSKISTPAMPQSLRLDRLHTGLLRTANQGDIRDTHNSTGSEDSPENNPSNSTSRQDSLQKAPKKKGITSSIRRWFHRKEKGRPEHPGKEALAPGDTNGAQLRAVGPRPFCCGLSEAPLKTLRAVQTVFQADRRPHLDSAPDLRFPVADQPADSSGSGAVLQHPQKGWLAALCDEPSKARTPLPPSIPWWAPCEAPAPSHCAPEVQTLKEQDWERAQQASILADVAQAFESDEGVSDSEGDRVTLFSSATQLSPSGQADAKTLSVRLQGQLDAMNEEIRHRLGSYNNVQNWIESKGLPYAVPKWGSEAIEKKALLFPAEAWGNPGTLTVILSAMNKMEGDGISGMCFVGLYDVATLRVRVEIPFEKENQYKLVEFMIRIGVFSTLYLIPLMVVLGCYFLSKLPAASGKQRGYKNSAENITFHVHISGSRSLGKNIQLIREHLRRREEEISVLKAEINNTRLLLDHLEFLVSRYQPSFQLTADKQQAQSTASMTSEVEVLRALRLLFEHQKALDEKVQTAKEQDWERVQQARVLGDMAEVFQSDEGMSDGEGNRVTLFSLATQLSPSGQADAKTQSVRLLDAMNEEISLVEEEKENTEQRAEDTESREGRGRLGSLHRCKSVSSLNLLAGSSAAGSCPPLPKPRRRWHCPAQQGDRLGIMTMGDTGSSRSEDLGVLYGNRCERMTLKLRLPALREEVGDDETAIKPKTSTPAMPRSLRLDRLHTGSLRTANQEDIRDAHNSTGSEDSPKNKPSNRTSRQDSLQKSQKKKGIKSSICRWFNRKENGQPEHHSKEALAPGQYVPASSATNLLSLVCAGCGICRAPDTPSCIIRVRVRVALAPPPCEPRHLHFVPTLCLLPAPQQQKGPVPADAEVMEPLVSGAKGMNTPSVVLWGHLRFRLLGFPLHPSTPFGASAALRIQRNVEDQANQGENSVADLILLLLEHLECLVPRYTLSLWMTAGKRQAQSPAGMTSEVEVLRALKLLFEHHKVLDEKVQTLKEEDWERAQQASVLADVAQVFQSDEGVSDGEGDRVTLFSSATQLSPSGQANAKTQSVRLQEQLDAINEEIRHHLGSYNNLQNGIESKGRPHAVPKWGSEAIEKKALLFPAEAWGNPGTLTVILSAMNKMEGDGISGMCFVGLYDVDALRVRGEIPLEKENQYKLVEFMIWIGVFSTLYLIPLMVVLGCYFLSKLTAASGKQRGYKNSAENITFHVHSALGRLTYKLFASVTGSGDTLGAFCHLKPHVTGPVIVLIKEKNIQILREHLRRREEEISVLKAEINNTRLLLDHLEFLVSRYQPSFQLTVGKRQAQSPASMTSEVEVLRALRLLFEHHKALDEKVQTAKEQDWEHAQQASVLADVAQMFQRDEGVSDGERDRVTLFSPATQLSPSGQADTKTQSVRLQGQLDAINEEISLVEEDKENTEQRAEDTESREGRGRLGSLHRCKSVSSLNLLAGSSAACSCPPLPKPRRRRHCPAQQGDRLGIMTVGDTGSSCSEDLGVLYGNRSERMTLKLCLPGLREEVGDDETAVKPKASTPATPRSLQLDRLHTGSLRTAKQEDIRDAHNSTGSEDSPENNPSNSTSRQDSLQKSQKKKGIKSSICRWFHRKEKGRPEYPGKEALAPDLRIHSAAGPLFQPSQGSLLLEHLECLVSQYALSLWMTVDRRQAQSPAGMTSEVEVLRALKLVFEHHKVLDEKIRKRKVFYYSIHVLGSATQLSPSGQADAKTLSVRLQEQLDAINEEIRLMEEEKENTEQQAEETECREGRGSLGSLCHYKSEEVGDFKTTINCATLTPASARSLRLDRLHTGSLRTAKQEDIRDAHNSTGSEDNPENKPSSSTSRQDLLHKAPKKKGIKSSICRWFHRKEKGRPEHPGKEALAPG</sequence>